<keyword evidence="2 6" id="KW-0489">Methyltransferase</keyword>
<dbReference type="PANTHER" id="PTHR44942:SF4">
    <property type="entry name" value="METHYLTRANSFERASE TYPE 11 DOMAIN-CONTAINING PROTEIN"/>
    <property type="match status" value="1"/>
</dbReference>
<dbReference type="InterPro" id="IPR013216">
    <property type="entry name" value="Methyltransf_11"/>
</dbReference>
<comment type="caution">
    <text evidence="6">The sequence shown here is derived from an EMBL/GenBank/DDBJ whole genome shotgun (WGS) entry which is preliminary data.</text>
</comment>
<dbReference type="EC" id="2.1.1.-" evidence="6"/>
<organism evidence="6 7">
    <name type="scientific">Promicromonospora vindobonensis</name>
    <dbReference type="NCBI Taxonomy" id="195748"/>
    <lineage>
        <taxon>Bacteria</taxon>
        <taxon>Bacillati</taxon>
        <taxon>Actinomycetota</taxon>
        <taxon>Actinomycetes</taxon>
        <taxon>Micrococcales</taxon>
        <taxon>Promicromonosporaceae</taxon>
        <taxon>Promicromonospora</taxon>
    </lineage>
</organism>
<proteinExistence type="inferred from homology"/>
<dbReference type="Proteomes" id="UP001597479">
    <property type="component" value="Unassembled WGS sequence"/>
</dbReference>
<protein>
    <submittedName>
        <fullName evidence="6">Class I SAM-dependent methyltransferase</fullName>
        <ecNumber evidence="6">2.1.1.-</ecNumber>
    </submittedName>
</protein>
<dbReference type="SUPFAM" id="SSF53335">
    <property type="entry name" value="S-adenosyl-L-methionine-dependent methyltransferases"/>
    <property type="match status" value="1"/>
</dbReference>
<dbReference type="EMBL" id="JBHUOG010000002">
    <property type="protein sequence ID" value="MFD2796430.1"/>
    <property type="molecule type" value="Genomic_DNA"/>
</dbReference>
<keyword evidence="7" id="KW-1185">Reference proteome</keyword>
<dbReference type="PANTHER" id="PTHR44942">
    <property type="entry name" value="METHYLTRANSF_11 DOMAIN-CONTAINING PROTEIN"/>
    <property type="match status" value="1"/>
</dbReference>
<feature type="domain" description="Methyltransferase type 11" evidence="5">
    <location>
        <begin position="44"/>
        <end position="133"/>
    </location>
</feature>
<evidence type="ECO:0000256" key="2">
    <source>
        <dbReference type="ARBA" id="ARBA00022603"/>
    </source>
</evidence>
<reference evidence="7" key="1">
    <citation type="journal article" date="2019" name="Int. J. Syst. Evol. Microbiol.">
        <title>The Global Catalogue of Microorganisms (GCM) 10K type strain sequencing project: providing services to taxonomists for standard genome sequencing and annotation.</title>
        <authorList>
            <consortium name="The Broad Institute Genomics Platform"/>
            <consortium name="The Broad Institute Genome Sequencing Center for Infectious Disease"/>
            <person name="Wu L."/>
            <person name="Ma J."/>
        </authorList>
    </citation>
    <scope>NUCLEOTIDE SEQUENCE [LARGE SCALE GENOMIC DNA]</scope>
    <source>
        <strain evidence="7">CCM 7044</strain>
    </source>
</reference>
<dbReference type="Gene3D" id="3.40.50.150">
    <property type="entry name" value="Vaccinia Virus protein VP39"/>
    <property type="match status" value="1"/>
</dbReference>
<sequence>MTNRPDTDAPAGRARTYQDARPPYPSLVADFVRRRVGRVRTAADVGCGTGLSTTVVRLMADEVVGVEPDHAMLSVARGHHGSAIRLQLGSAERTGLPDSSVDLIVAASSAEWFDQVAAQKEFGRVLRANGSVLLIWHHRIVLDAESRGFDMLWTQLAGPRLGPYPEDIDGIVVPAFLQGRVHRWERSDWHLFDADRLISFARSSVYFQRGQTRSGADAHLRDFVEGAGGQIRLPFRTVAYLGRL</sequence>
<dbReference type="InterPro" id="IPR029063">
    <property type="entry name" value="SAM-dependent_MTases_sf"/>
</dbReference>
<gene>
    <name evidence="6" type="ORF">ACFS27_22910</name>
</gene>
<dbReference type="RefSeq" id="WP_377187998.1">
    <property type="nucleotide sequence ID" value="NZ_JBHUOG010000002.1"/>
</dbReference>
<feature type="region of interest" description="Disordered" evidence="4">
    <location>
        <begin position="1"/>
        <end position="21"/>
    </location>
</feature>
<dbReference type="Pfam" id="PF08241">
    <property type="entry name" value="Methyltransf_11"/>
    <property type="match status" value="1"/>
</dbReference>
<name>A0ABW5W0Q3_9MICO</name>
<evidence type="ECO:0000256" key="4">
    <source>
        <dbReference type="SAM" id="MobiDB-lite"/>
    </source>
</evidence>
<keyword evidence="3 6" id="KW-0808">Transferase</keyword>
<dbReference type="InterPro" id="IPR051052">
    <property type="entry name" value="Diverse_substrate_MTase"/>
</dbReference>
<evidence type="ECO:0000313" key="6">
    <source>
        <dbReference type="EMBL" id="MFD2796430.1"/>
    </source>
</evidence>
<evidence type="ECO:0000259" key="5">
    <source>
        <dbReference type="Pfam" id="PF08241"/>
    </source>
</evidence>
<dbReference type="GO" id="GO:0032259">
    <property type="term" value="P:methylation"/>
    <property type="evidence" value="ECO:0007669"/>
    <property type="project" value="UniProtKB-KW"/>
</dbReference>
<comment type="similarity">
    <text evidence="1">Belongs to the methyltransferase superfamily.</text>
</comment>
<accession>A0ABW5W0Q3</accession>
<evidence type="ECO:0000256" key="1">
    <source>
        <dbReference type="ARBA" id="ARBA00008361"/>
    </source>
</evidence>
<evidence type="ECO:0000313" key="7">
    <source>
        <dbReference type="Proteomes" id="UP001597479"/>
    </source>
</evidence>
<evidence type="ECO:0000256" key="3">
    <source>
        <dbReference type="ARBA" id="ARBA00022679"/>
    </source>
</evidence>
<dbReference type="CDD" id="cd02440">
    <property type="entry name" value="AdoMet_MTases"/>
    <property type="match status" value="1"/>
</dbReference>
<dbReference type="GO" id="GO:0008168">
    <property type="term" value="F:methyltransferase activity"/>
    <property type="evidence" value="ECO:0007669"/>
    <property type="project" value="UniProtKB-KW"/>
</dbReference>